<dbReference type="InterPro" id="IPR004046">
    <property type="entry name" value="GST_C"/>
</dbReference>
<accession>A0A2P0XJ18</accession>
<dbReference type="CDD" id="cd03192">
    <property type="entry name" value="GST_C_Sigma_like"/>
    <property type="match status" value="1"/>
</dbReference>
<proteinExistence type="evidence at transcript level"/>
<dbReference type="PANTHER" id="PTHR11571">
    <property type="entry name" value="GLUTATHIONE S-TRANSFERASE"/>
    <property type="match status" value="1"/>
</dbReference>
<feature type="domain" description="GST C-terminal" evidence="6">
    <location>
        <begin position="82"/>
        <end position="205"/>
    </location>
</feature>
<dbReference type="Pfam" id="PF14497">
    <property type="entry name" value="GST_C_3"/>
    <property type="match status" value="1"/>
</dbReference>
<evidence type="ECO:0000313" key="9">
    <source>
        <dbReference type="Proteomes" id="UP001148838"/>
    </source>
</evidence>
<dbReference type="PROSITE" id="PS50405">
    <property type="entry name" value="GST_CTER"/>
    <property type="match status" value="1"/>
</dbReference>
<dbReference type="Gene3D" id="1.20.1050.10">
    <property type="match status" value="1"/>
</dbReference>
<evidence type="ECO:0000256" key="3">
    <source>
        <dbReference type="ARBA" id="ARBA00038317"/>
    </source>
</evidence>
<dbReference type="OrthoDB" id="414243at2759"/>
<evidence type="ECO:0000256" key="1">
    <source>
        <dbReference type="ARBA" id="ARBA00012452"/>
    </source>
</evidence>
<evidence type="ECO:0000313" key="8">
    <source>
        <dbReference type="EMBL" id="KAJ4452222.1"/>
    </source>
</evidence>
<evidence type="ECO:0000256" key="4">
    <source>
        <dbReference type="ARBA" id="ARBA00047960"/>
    </source>
</evidence>
<name>A0A2P0XJ18_PERAM</name>
<dbReference type="PANTHER" id="PTHR11571:SF224">
    <property type="entry name" value="HEMATOPOIETIC PROSTAGLANDIN D SYNTHASE"/>
    <property type="match status" value="1"/>
</dbReference>
<evidence type="ECO:0000313" key="7">
    <source>
        <dbReference type="EMBL" id="AVA17428.1"/>
    </source>
</evidence>
<dbReference type="Proteomes" id="UP001148838">
    <property type="component" value="Unassembled WGS sequence"/>
</dbReference>
<dbReference type="SUPFAM" id="SSF47616">
    <property type="entry name" value="GST C-terminal domain-like"/>
    <property type="match status" value="1"/>
</dbReference>
<dbReference type="GO" id="GO:0004364">
    <property type="term" value="F:glutathione transferase activity"/>
    <property type="evidence" value="ECO:0007669"/>
    <property type="project" value="UniProtKB-EC"/>
</dbReference>
<dbReference type="PROSITE" id="PS50404">
    <property type="entry name" value="GST_NTER"/>
    <property type="match status" value="1"/>
</dbReference>
<dbReference type="Gene3D" id="3.40.30.10">
    <property type="entry name" value="Glutaredoxin"/>
    <property type="match status" value="1"/>
</dbReference>
<dbReference type="InterPro" id="IPR010987">
    <property type="entry name" value="Glutathione-S-Trfase_C-like"/>
</dbReference>
<dbReference type="SUPFAM" id="SSF52833">
    <property type="entry name" value="Thioredoxin-like"/>
    <property type="match status" value="1"/>
</dbReference>
<dbReference type="CDD" id="cd03039">
    <property type="entry name" value="GST_N_Sigma_like"/>
    <property type="match status" value="1"/>
</dbReference>
<dbReference type="FunFam" id="1.20.1050.10:FF:000030">
    <property type="entry name" value="Glutathione S-transferase S1"/>
    <property type="match status" value="1"/>
</dbReference>
<dbReference type="GO" id="GO:0006749">
    <property type="term" value="P:glutathione metabolic process"/>
    <property type="evidence" value="ECO:0007669"/>
    <property type="project" value="TreeGrafter"/>
</dbReference>
<dbReference type="AlphaFoldDB" id="A0A2P0XJ18"/>
<comment type="catalytic activity">
    <reaction evidence="4">
        <text>RX + glutathione = an S-substituted glutathione + a halide anion + H(+)</text>
        <dbReference type="Rhea" id="RHEA:16437"/>
        <dbReference type="ChEBI" id="CHEBI:15378"/>
        <dbReference type="ChEBI" id="CHEBI:16042"/>
        <dbReference type="ChEBI" id="CHEBI:17792"/>
        <dbReference type="ChEBI" id="CHEBI:57925"/>
        <dbReference type="ChEBI" id="CHEBI:90779"/>
        <dbReference type="EC" id="2.5.1.18"/>
    </reaction>
</comment>
<dbReference type="FunFam" id="3.40.30.10:FF:000035">
    <property type="entry name" value="hematopoietic prostaglandin D synthase"/>
    <property type="match status" value="1"/>
</dbReference>
<dbReference type="InterPro" id="IPR040079">
    <property type="entry name" value="Glutathione_S-Trfase"/>
</dbReference>
<evidence type="ECO:0000259" key="5">
    <source>
        <dbReference type="PROSITE" id="PS50404"/>
    </source>
</evidence>
<dbReference type="InterPro" id="IPR036249">
    <property type="entry name" value="Thioredoxin-like_sf"/>
</dbReference>
<protein>
    <recommendedName>
        <fullName evidence="1">glutathione transferase</fullName>
        <ecNumber evidence="1">2.5.1.18</ecNumber>
    </recommendedName>
</protein>
<dbReference type="EC" id="2.5.1.18" evidence="1"/>
<dbReference type="InterPro" id="IPR004045">
    <property type="entry name" value="Glutathione_S-Trfase_N"/>
</dbReference>
<dbReference type="SFLD" id="SFLDG00363">
    <property type="entry name" value="AMPS_(cytGST):_Alpha-__Mu-__Pi"/>
    <property type="match status" value="1"/>
</dbReference>
<dbReference type="SFLD" id="SFLDG01205">
    <property type="entry name" value="AMPS.1"/>
    <property type="match status" value="1"/>
</dbReference>
<dbReference type="InterPro" id="IPR050213">
    <property type="entry name" value="GST_superfamily"/>
</dbReference>
<dbReference type="EMBL" id="KY661341">
    <property type="protein sequence ID" value="AVA17428.1"/>
    <property type="molecule type" value="mRNA"/>
</dbReference>
<dbReference type="EMBL" id="JAJSOF020000001">
    <property type="protein sequence ID" value="KAJ4452222.1"/>
    <property type="molecule type" value="Genomic_DNA"/>
</dbReference>
<dbReference type="Pfam" id="PF02798">
    <property type="entry name" value="GST_N"/>
    <property type="match status" value="1"/>
</dbReference>
<reference evidence="7" key="1">
    <citation type="submission" date="2017-02" db="EMBL/GenBank/DDBJ databases">
        <authorList>
            <person name="Peterson S.W."/>
        </authorList>
    </citation>
    <scope>NUCLEOTIDE SEQUENCE</scope>
</reference>
<dbReference type="InterPro" id="IPR036282">
    <property type="entry name" value="Glutathione-S-Trfase_C_sf"/>
</dbReference>
<keyword evidence="2" id="KW-0808">Transferase</keyword>
<feature type="domain" description="GST N-terminal" evidence="5">
    <location>
        <begin position="3"/>
        <end position="80"/>
    </location>
</feature>
<gene>
    <name evidence="8" type="ORF">ANN_03740</name>
</gene>
<keyword evidence="9" id="KW-1185">Reference proteome</keyword>
<evidence type="ECO:0000256" key="2">
    <source>
        <dbReference type="ARBA" id="ARBA00022679"/>
    </source>
</evidence>
<evidence type="ECO:0000259" key="6">
    <source>
        <dbReference type="PROSITE" id="PS50405"/>
    </source>
</evidence>
<dbReference type="GO" id="GO:0004602">
    <property type="term" value="F:glutathione peroxidase activity"/>
    <property type="evidence" value="ECO:0007669"/>
    <property type="project" value="UniProtKB-ARBA"/>
</dbReference>
<organism evidence="7">
    <name type="scientific">Periplaneta americana</name>
    <name type="common">American cockroach</name>
    <name type="synonym">Blatta americana</name>
    <dbReference type="NCBI Taxonomy" id="6978"/>
    <lineage>
        <taxon>Eukaryota</taxon>
        <taxon>Metazoa</taxon>
        <taxon>Ecdysozoa</taxon>
        <taxon>Arthropoda</taxon>
        <taxon>Hexapoda</taxon>
        <taxon>Insecta</taxon>
        <taxon>Pterygota</taxon>
        <taxon>Neoptera</taxon>
        <taxon>Polyneoptera</taxon>
        <taxon>Dictyoptera</taxon>
        <taxon>Blattodea</taxon>
        <taxon>Blattoidea</taxon>
        <taxon>Blattidae</taxon>
        <taxon>Blattinae</taxon>
        <taxon>Periplaneta</taxon>
    </lineage>
</organism>
<dbReference type="SFLD" id="SFLDS00019">
    <property type="entry name" value="Glutathione_Transferase_(cytos"/>
    <property type="match status" value="1"/>
</dbReference>
<sequence>MAPKYKLTYFPVKALGEPIRFLLSYGGIEFEDYRFESEKWPELKPSMPFGKTPVLEIDGKQTHQSAAICRYLGKQLGLAGSDDWEALEIDAIVDTFTDFRQQIGLYHYDKDEVAKEKKWGPLKDETVPYYLGKFDEVVKKNGGYFVGGKLSWADFYFVGLLDYLSHMMKEKDIVANYPHLKALKEKIESLPAIKAWIEKRPHSDL</sequence>
<comment type="similarity">
    <text evidence="3">Belongs to the GST superfamily. Sigma family.</text>
</comment>
<reference evidence="8" key="2">
    <citation type="journal article" date="2022" name="Allergy">
        <title>Genome assembly and annotation of Periplaneta americana reveal a comprehensive cockroach allergen profile.</title>
        <authorList>
            <person name="Wang L."/>
            <person name="Xiong Q."/>
            <person name="Saelim N."/>
            <person name="Wang L."/>
            <person name="Nong W."/>
            <person name="Wan A.T."/>
            <person name="Shi M."/>
            <person name="Liu X."/>
            <person name="Cao Q."/>
            <person name="Hui J.H.L."/>
            <person name="Sookrung N."/>
            <person name="Leung T.F."/>
            <person name="Tungtrongchitr A."/>
            <person name="Tsui S.K.W."/>
        </authorList>
    </citation>
    <scope>NUCLEOTIDE SEQUENCE</scope>
    <source>
        <strain evidence="8">PWHHKU_190912</strain>
    </source>
</reference>